<dbReference type="Gene3D" id="3.40.50.300">
    <property type="entry name" value="P-loop containing nucleotide triphosphate hydrolases"/>
    <property type="match status" value="1"/>
</dbReference>
<keyword evidence="3 5" id="KW-0547">Nucleotide-binding</keyword>
<dbReference type="InterPro" id="IPR002891">
    <property type="entry name" value="APS"/>
</dbReference>
<evidence type="ECO:0000256" key="2">
    <source>
        <dbReference type="ARBA" id="ARBA00022679"/>
    </source>
</evidence>
<protein>
    <recommendedName>
        <fullName evidence="1 5">Adenylyl-sulfate kinase</fullName>
        <ecNumber evidence="1 5">2.7.1.25</ecNumber>
    </recommendedName>
</protein>
<feature type="region of interest" description="Disordered" evidence="6">
    <location>
        <begin position="58"/>
        <end position="78"/>
    </location>
</feature>
<evidence type="ECO:0000313" key="8">
    <source>
        <dbReference type="EMBL" id="KAL3826709.1"/>
    </source>
</evidence>
<comment type="catalytic activity">
    <reaction evidence="5">
        <text>adenosine 5'-phosphosulfate + ATP = 3'-phosphoadenylyl sulfate + ADP + H(+)</text>
        <dbReference type="Rhea" id="RHEA:24152"/>
        <dbReference type="ChEBI" id="CHEBI:15378"/>
        <dbReference type="ChEBI" id="CHEBI:30616"/>
        <dbReference type="ChEBI" id="CHEBI:58243"/>
        <dbReference type="ChEBI" id="CHEBI:58339"/>
        <dbReference type="ChEBI" id="CHEBI:456216"/>
        <dbReference type="EC" id="2.7.1.25"/>
    </reaction>
</comment>
<accession>A0ABD3SQ49</accession>
<comment type="similarity">
    <text evidence="5">Belongs to the APS kinase family.</text>
</comment>
<gene>
    <name evidence="8" type="ORF">ACHAXA_009318</name>
</gene>
<keyword evidence="5" id="KW-0418">Kinase</keyword>
<dbReference type="InterPro" id="IPR050512">
    <property type="entry name" value="Sulf_AdTrans/APS_kinase"/>
</dbReference>
<feature type="non-terminal residue" evidence="8">
    <location>
        <position position="1"/>
    </location>
</feature>
<evidence type="ECO:0000313" key="9">
    <source>
        <dbReference type="Proteomes" id="UP001530377"/>
    </source>
</evidence>
<evidence type="ECO:0000259" key="7">
    <source>
        <dbReference type="Pfam" id="PF01583"/>
    </source>
</evidence>
<dbReference type="GO" id="GO:0004020">
    <property type="term" value="F:adenylylsulfate kinase activity"/>
    <property type="evidence" value="ECO:0007669"/>
    <property type="project" value="UniProtKB-EC"/>
</dbReference>
<dbReference type="PANTHER" id="PTHR42700:SF3">
    <property type="entry name" value="BIFUNCTIONAL SAT_APS KINASE-RELATED"/>
    <property type="match status" value="1"/>
</dbReference>
<comment type="function">
    <text evidence="5">Catalyzes the synthesis of activated sulfate.</text>
</comment>
<dbReference type="Proteomes" id="UP001530377">
    <property type="component" value="Unassembled WGS sequence"/>
</dbReference>
<proteinExistence type="inferred from homology"/>
<name>A0ABD3SQ49_9STRA</name>
<feature type="region of interest" description="Disordered" evidence="6">
    <location>
        <begin position="90"/>
        <end position="115"/>
    </location>
</feature>
<dbReference type="NCBIfam" id="NF003013">
    <property type="entry name" value="PRK03846.1"/>
    <property type="match status" value="1"/>
</dbReference>
<dbReference type="Pfam" id="PF01583">
    <property type="entry name" value="APS_kinase"/>
    <property type="match status" value="1"/>
</dbReference>
<dbReference type="SUPFAM" id="SSF52540">
    <property type="entry name" value="P-loop containing nucleoside triphosphate hydrolases"/>
    <property type="match status" value="1"/>
</dbReference>
<comment type="caution">
    <text evidence="8">The sequence shown here is derived from an EMBL/GenBank/DDBJ whole genome shotgun (WGS) entry which is preliminary data.</text>
</comment>
<dbReference type="PANTHER" id="PTHR42700">
    <property type="entry name" value="SULFATE ADENYLYLTRANSFERASE"/>
    <property type="match status" value="1"/>
</dbReference>
<evidence type="ECO:0000256" key="1">
    <source>
        <dbReference type="ARBA" id="ARBA00012121"/>
    </source>
</evidence>
<organism evidence="8 9">
    <name type="scientific">Cyclostephanos tholiformis</name>
    <dbReference type="NCBI Taxonomy" id="382380"/>
    <lineage>
        <taxon>Eukaryota</taxon>
        <taxon>Sar</taxon>
        <taxon>Stramenopiles</taxon>
        <taxon>Ochrophyta</taxon>
        <taxon>Bacillariophyta</taxon>
        <taxon>Coscinodiscophyceae</taxon>
        <taxon>Thalassiosirophycidae</taxon>
        <taxon>Stephanodiscales</taxon>
        <taxon>Stephanodiscaceae</taxon>
        <taxon>Cyclostephanos</taxon>
    </lineage>
</organism>
<dbReference type="GO" id="GO:0005524">
    <property type="term" value="F:ATP binding"/>
    <property type="evidence" value="ECO:0007669"/>
    <property type="project" value="UniProtKB-KW"/>
</dbReference>
<feature type="compositionally biased region" description="Low complexity" evidence="6">
    <location>
        <begin position="91"/>
        <end position="106"/>
    </location>
</feature>
<feature type="domain" description="APS kinase" evidence="7">
    <location>
        <begin position="110"/>
        <end position="252"/>
    </location>
</feature>
<comment type="pathway">
    <text evidence="5">Sulfur metabolism; hydrogen sulfide biosynthesis; sulfite from sulfate: step 2/3.</text>
</comment>
<dbReference type="CDD" id="cd02027">
    <property type="entry name" value="APSK"/>
    <property type="match status" value="1"/>
</dbReference>
<keyword evidence="2 5" id="KW-0808">Transferase</keyword>
<keyword evidence="9" id="KW-1185">Reference proteome</keyword>
<dbReference type="InterPro" id="IPR059117">
    <property type="entry name" value="APS_kinase_dom"/>
</dbReference>
<evidence type="ECO:0000256" key="5">
    <source>
        <dbReference type="RuleBase" id="RU004347"/>
    </source>
</evidence>
<feature type="compositionally biased region" description="Basic and acidic residues" evidence="6">
    <location>
        <begin position="58"/>
        <end position="68"/>
    </location>
</feature>
<reference evidence="8 9" key="1">
    <citation type="submission" date="2024-10" db="EMBL/GenBank/DDBJ databases">
        <title>Updated reference genomes for cyclostephanoid diatoms.</title>
        <authorList>
            <person name="Roberts W.R."/>
            <person name="Alverson A.J."/>
        </authorList>
    </citation>
    <scope>NUCLEOTIDE SEQUENCE [LARGE SCALE GENOMIC DNA]</scope>
    <source>
        <strain evidence="8 9">AJA228-03</strain>
    </source>
</reference>
<evidence type="ECO:0000256" key="3">
    <source>
        <dbReference type="ARBA" id="ARBA00022741"/>
    </source>
</evidence>
<dbReference type="HAMAP" id="MF_00065">
    <property type="entry name" value="Adenylyl_sulf_kinase"/>
    <property type="match status" value="1"/>
</dbReference>
<dbReference type="EC" id="2.7.1.25" evidence="1 5"/>
<feature type="compositionally biased region" description="Basic residues" evidence="6">
    <location>
        <begin position="69"/>
        <end position="78"/>
    </location>
</feature>
<keyword evidence="4 5" id="KW-0067">ATP-binding</keyword>
<sequence>QEFEVYKTHAHRWLELVYQDFHLGTLGHHNDVATHGRKRLRNGRARTDIAARKSFCRNETRPNLEGRSRINHKQHGHQLRTPCHVHEYNMAQQSRSSHGSRASSQSTWSHGSGKSTIATSLERELFLRHKTTYVLDGDNIRHGLNKDLGFGPEDRRENIRRIGEVCNLFTDAGLIVLAAFVSPYNQDRAQVRSLLETGERKDFIEVYVQASVSTCEERDPKGLYAKARAGEIPNFTGISAPFEEPLNPEVILKTGDQSVEDCVGFLLKHLEDGGYLSARTI</sequence>
<dbReference type="AlphaFoldDB" id="A0ABD3SQ49"/>
<dbReference type="InterPro" id="IPR027417">
    <property type="entry name" value="P-loop_NTPase"/>
</dbReference>
<dbReference type="NCBIfam" id="TIGR00455">
    <property type="entry name" value="apsK"/>
    <property type="match status" value="1"/>
</dbReference>
<evidence type="ECO:0000256" key="4">
    <source>
        <dbReference type="ARBA" id="ARBA00022840"/>
    </source>
</evidence>
<dbReference type="EMBL" id="JALLPB020000015">
    <property type="protein sequence ID" value="KAL3826709.1"/>
    <property type="molecule type" value="Genomic_DNA"/>
</dbReference>
<evidence type="ECO:0000256" key="6">
    <source>
        <dbReference type="SAM" id="MobiDB-lite"/>
    </source>
</evidence>